<dbReference type="InterPro" id="IPR008948">
    <property type="entry name" value="L-Aspartase-like"/>
</dbReference>
<dbReference type="CDD" id="cd01597">
    <property type="entry name" value="pCLME"/>
    <property type="match status" value="1"/>
</dbReference>
<dbReference type="PROSITE" id="PS00163">
    <property type="entry name" value="FUMARATE_LYASES"/>
    <property type="match status" value="1"/>
</dbReference>
<dbReference type="Proteomes" id="UP000295818">
    <property type="component" value="Unassembled WGS sequence"/>
</dbReference>
<dbReference type="InterPro" id="IPR022761">
    <property type="entry name" value="Fumarate_lyase_N"/>
</dbReference>
<dbReference type="GO" id="GO:0016829">
    <property type="term" value="F:lyase activity"/>
    <property type="evidence" value="ECO:0007669"/>
    <property type="project" value="UniProtKB-KW"/>
</dbReference>
<reference evidence="3 4" key="1">
    <citation type="journal article" date="2015" name="Stand. Genomic Sci.">
        <title>Genomic Encyclopedia of Bacterial and Archaeal Type Strains, Phase III: the genomes of soil and plant-associated and newly described type strains.</title>
        <authorList>
            <person name="Whitman W.B."/>
            <person name="Woyke T."/>
            <person name="Klenk H.P."/>
            <person name="Zhou Y."/>
            <person name="Lilburn T.G."/>
            <person name="Beck B.J."/>
            <person name="De Vos P."/>
            <person name="Vandamme P."/>
            <person name="Eisen J.A."/>
            <person name="Garrity G."/>
            <person name="Hugenholtz P."/>
            <person name="Kyrpides N.C."/>
        </authorList>
    </citation>
    <scope>NUCLEOTIDE SEQUENCE [LARGE SCALE GENOMIC DNA]</scope>
    <source>
        <strain evidence="3 4">VKM Ac-2538</strain>
    </source>
</reference>
<dbReference type="SMART" id="SM00998">
    <property type="entry name" value="ADSL_C"/>
    <property type="match status" value="1"/>
</dbReference>
<comment type="caution">
    <text evidence="3">The sequence shown here is derived from an EMBL/GenBank/DDBJ whole genome shotgun (WGS) entry which is preliminary data.</text>
</comment>
<dbReference type="Pfam" id="PF00206">
    <property type="entry name" value="Lyase_1"/>
    <property type="match status" value="1"/>
</dbReference>
<dbReference type="SUPFAM" id="SSF48557">
    <property type="entry name" value="L-aspartase-like"/>
    <property type="match status" value="1"/>
</dbReference>
<dbReference type="PANTHER" id="PTHR43172">
    <property type="entry name" value="ADENYLOSUCCINATE LYASE"/>
    <property type="match status" value="1"/>
</dbReference>
<organism evidence="3 4">
    <name type="scientific">Kribbella orskensis</name>
    <dbReference type="NCBI Taxonomy" id="2512216"/>
    <lineage>
        <taxon>Bacteria</taxon>
        <taxon>Bacillati</taxon>
        <taxon>Actinomycetota</taxon>
        <taxon>Actinomycetes</taxon>
        <taxon>Propionibacteriales</taxon>
        <taxon>Kribbellaceae</taxon>
        <taxon>Kribbella</taxon>
    </lineage>
</organism>
<keyword evidence="4" id="KW-1185">Reference proteome</keyword>
<evidence type="ECO:0000256" key="1">
    <source>
        <dbReference type="ARBA" id="ARBA00023239"/>
    </source>
</evidence>
<gene>
    <name evidence="3" type="ORF">EV644_11066</name>
</gene>
<feature type="domain" description="Adenylosuccinate lyase C-terminal" evidence="2">
    <location>
        <begin position="365"/>
        <end position="444"/>
    </location>
</feature>
<name>A0ABY2BJB8_9ACTN</name>
<dbReference type="Gene3D" id="1.10.40.30">
    <property type="entry name" value="Fumarase/aspartase (C-terminal domain)"/>
    <property type="match status" value="1"/>
</dbReference>
<dbReference type="EMBL" id="SLWM01000010">
    <property type="protein sequence ID" value="TCO19418.1"/>
    <property type="molecule type" value="Genomic_DNA"/>
</dbReference>
<dbReference type="InterPro" id="IPR019468">
    <property type="entry name" value="AdenyloSucc_lyase_C"/>
</dbReference>
<dbReference type="Pfam" id="PF10397">
    <property type="entry name" value="ADSL_C"/>
    <property type="match status" value="1"/>
</dbReference>
<sequence length="453" mass="49511">MGAHLVDSVLYGHLWTTPEMHRLLDDEGRIQAWLNILAALAEAQADVGLVPADAARAIRKHADAELLDLAEVAEQTRATGHSTLGLIRCLQNILPEEAREWVYYGATVQDVSDTWTALVMRQVADILERDLAHAEAAALALAKRHRDTEMCGRTHGQPGLPITFGFKAAVWAAELRRHRVRLAEGRGRREVVQLGGALGTMEFWGDRALPLLGEFARRLELGTPDIPWITARDGIAEFVGLLAMVTGTLAKIGQEVYELQRPEIGEVREPFTPGQVGSITMPHKRNPELSEHLVTLARIVRADAAVAVEGMVHEHERDGRAWKAEWVVLPEACLLTGAALAFACRLLDGLEVDTDRMRENLGARGGYVLSEPVMRALADRIGKHSAHTVVYEATLAGMNRGVDLRTALLADHRIAEHLSPDEIARCLDVQAALGVAPAFVDRVVAACNKGLGR</sequence>
<protein>
    <submittedName>
        <fullName evidence="3">Adenylosuccinate lyase</fullName>
    </submittedName>
</protein>
<proteinExistence type="predicted"/>
<dbReference type="InterPro" id="IPR020557">
    <property type="entry name" value="Fumarate_lyase_CS"/>
</dbReference>
<dbReference type="Gene3D" id="1.20.200.10">
    <property type="entry name" value="Fumarase/aspartase (Central domain)"/>
    <property type="match status" value="1"/>
</dbReference>
<accession>A0ABY2BJB8</accession>
<dbReference type="InterPro" id="IPR000362">
    <property type="entry name" value="Fumarate_lyase_fam"/>
</dbReference>
<dbReference type="PANTHER" id="PTHR43172:SF1">
    <property type="entry name" value="ADENYLOSUCCINATE LYASE"/>
    <property type="match status" value="1"/>
</dbReference>
<evidence type="ECO:0000313" key="4">
    <source>
        <dbReference type="Proteomes" id="UP000295818"/>
    </source>
</evidence>
<dbReference type="PRINTS" id="PR00145">
    <property type="entry name" value="ARGSUCLYASE"/>
</dbReference>
<evidence type="ECO:0000313" key="3">
    <source>
        <dbReference type="EMBL" id="TCO19418.1"/>
    </source>
</evidence>
<keyword evidence="1 3" id="KW-0456">Lyase</keyword>
<dbReference type="RefSeq" id="WP_132191186.1">
    <property type="nucleotide sequence ID" value="NZ_SLWM01000010.1"/>
</dbReference>
<dbReference type="PRINTS" id="PR00149">
    <property type="entry name" value="FUMRATELYASE"/>
</dbReference>
<evidence type="ECO:0000259" key="2">
    <source>
        <dbReference type="SMART" id="SM00998"/>
    </source>
</evidence>